<dbReference type="EMBL" id="QNUL01000002">
    <property type="protein sequence ID" value="REA63508.1"/>
    <property type="molecule type" value="Genomic_DNA"/>
</dbReference>
<reference evidence="1 2" key="1">
    <citation type="submission" date="2018-07" db="EMBL/GenBank/DDBJ databases">
        <title>Dyadobacter roseus sp. nov., isolated from rose rhizosphere soil.</title>
        <authorList>
            <person name="Chen L."/>
        </authorList>
    </citation>
    <scope>NUCLEOTIDE SEQUENCE [LARGE SCALE GENOMIC DNA]</scope>
    <source>
        <strain evidence="1 2">RS19</strain>
    </source>
</reference>
<protein>
    <recommendedName>
        <fullName evidence="3">DUF1905 domain-containing protein</fullName>
    </recommendedName>
</protein>
<evidence type="ECO:0000313" key="1">
    <source>
        <dbReference type="EMBL" id="REA63508.1"/>
    </source>
</evidence>
<dbReference type="Gene3D" id="2.40.30.100">
    <property type="entry name" value="AF2212/PG0164-like"/>
    <property type="match status" value="1"/>
</dbReference>
<evidence type="ECO:0008006" key="3">
    <source>
        <dbReference type="Google" id="ProtNLM"/>
    </source>
</evidence>
<dbReference type="Proteomes" id="UP000256373">
    <property type="component" value="Unassembled WGS sequence"/>
</dbReference>
<accession>A0A3D8YFM7</accession>
<dbReference type="OrthoDB" id="959664at2"/>
<comment type="caution">
    <text evidence="1">The sequence shown here is derived from an EMBL/GenBank/DDBJ whole genome shotgun (WGS) entry which is preliminary data.</text>
</comment>
<name>A0A3D8YFM7_9BACT</name>
<dbReference type="Pfam" id="PF08922">
    <property type="entry name" value="DUF1905"/>
    <property type="match status" value="1"/>
</dbReference>
<proteinExistence type="predicted"/>
<dbReference type="InterPro" id="IPR015018">
    <property type="entry name" value="DUF1905"/>
</dbReference>
<dbReference type="SUPFAM" id="SSF141694">
    <property type="entry name" value="AF2212/PG0164-like"/>
    <property type="match status" value="1"/>
</dbReference>
<dbReference type="AlphaFoldDB" id="A0A3D8YFM7"/>
<gene>
    <name evidence="1" type="ORF">DSL64_03405</name>
</gene>
<dbReference type="Pfam" id="PF13376">
    <property type="entry name" value="OmdA"/>
    <property type="match status" value="1"/>
</dbReference>
<keyword evidence="2" id="KW-1185">Reference proteome</keyword>
<sequence>MEEFVNFETRIDRFDGKAGSYYIPVPDEVAAIFVTGRKPERVRCVLNGTVEFQCAIRPISGAGFYINVATQIRNQARVVLGQTVKAAVKKDDSVYGRDMPEELGELLSQDEQGNTLFHEILPSKQRGIIHYIASAKSVQVRVDRAIMMINRLKRGEI</sequence>
<evidence type="ECO:0000313" key="2">
    <source>
        <dbReference type="Proteomes" id="UP000256373"/>
    </source>
</evidence>
<dbReference type="RefSeq" id="WP_115829256.1">
    <property type="nucleotide sequence ID" value="NZ_QNUL01000002.1"/>
</dbReference>
<dbReference type="InterPro" id="IPR037079">
    <property type="entry name" value="AF2212/PG0164-like_sf"/>
</dbReference>
<organism evidence="1 2">
    <name type="scientific">Dyadobacter luteus</name>
    <dbReference type="NCBI Taxonomy" id="2259619"/>
    <lineage>
        <taxon>Bacteria</taxon>
        <taxon>Pseudomonadati</taxon>
        <taxon>Bacteroidota</taxon>
        <taxon>Cytophagia</taxon>
        <taxon>Cytophagales</taxon>
        <taxon>Spirosomataceae</taxon>
        <taxon>Dyadobacter</taxon>
    </lineage>
</organism>